<dbReference type="InterPro" id="IPR040982">
    <property type="entry name" value="DNA_pol3_finger"/>
</dbReference>
<name>A0A1H3EA79_9PROT</name>
<gene>
    <name evidence="11" type="ORF">SAMN05421881_100762</name>
</gene>
<dbReference type="GO" id="GO:0008408">
    <property type="term" value="F:3'-5' exonuclease activity"/>
    <property type="evidence" value="ECO:0007669"/>
    <property type="project" value="InterPro"/>
</dbReference>
<keyword evidence="8" id="KW-0239">DNA-directed DNA polymerase</keyword>
<proteinExistence type="predicted"/>
<dbReference type="NCBIfam" id="NF004226">
    <property type="entry name" value="PRK05673.1"/>
    <property type="match status" value="1"/>
</dbReference>
<dbReference type="InterPro" id="IPR016195">
    <property type="entry name" value="Pol/histidinol_Pase-like"/>
</dbReference>
<dbReference type="InterPro" id="IPR003141">
    <property type="entry name" value="Pol/His_phosphatase_N"/>
</dbReference>
<evidence type="ECO:0000259" key="10">
    <source>
        <dbReference type="SMART" id="SM00481"/>
    </source>
</evidence>
<reference evidence="11 12" key="1">
    <citation type="submission" date="2016-10" db="EMBL/GenBank/DDBJ databases">
        <authorList>
            <person name="de Groot N.N."/>
        </authorList>
    </citation>
    <scope>NUCLEOTIDE SEQUENCE [LARGE SCALE GENOMIC DNA]</scope>
    <source>
        <strain evidence="11 12">Nm1</strain>
    </source>
</reference>
<dbReference type="InterPro" id="IPR011708">
    <property type="entry name" value="DNA_pol3_alpha_NTPase_dom"/>
</dbReference>
<comment type="catalytic activity">
    <reaction evidence="9">
        <text>DNA(n) + a 2'-deoxyribonucleoside 5'-triphosphate = DNA(n+1) + diphosphate</text>
        <dbReference type="Rhea" id="RHEA:22508"/>
        <dbReference type="Rhea" id="RHEA-COMP:17339"/>
        <dbReference type="Rhea" id="RHEA-COMP:17340"/>
        <dbReference type="ChEBI" id="CHEBI:33019"/>
        <dbReference type="ChEBI" id="CHEBI:61560"/>
        <dbReference type="ChEBI" id="CHEBI:173112"/>
        <dbReference type="EC" id="2.7.7.7"/>
    </reaction>
</comment>
<dbReference type="Proteomes" id="UP000198640">
    <property type="component" value="Unassembled WGS sequence"/>
</dbReference>
<dbReference type="Gene3D" id="3.20.20.140">
    <property type="entry name" value="Metal-dependent hydrolases"/>
    <property type="match status" value="1"/>
</dbReference>
<evidence type="ECO:0000313" key="12">
    <source>
        <dbReference type="Proteomes" id="UP000198640"/>
    </source>
</evidence>
<evidence type="ECO:0000313" key="11">
    <source>
        <dbReference type="EMBL" id="SDX75517.1"/>
    </source>
</evidence>
<dbReference type="NCBIfam" id="TIGR00594">
    <property type="entry name" value="polc"/>
    <property type="match status" value="1"/>
</dbReference>
<dbReference type="Pfam" id="PF17657">
    <property type="entry name" value="DNA_pol3_finger"/>
    <property type="match status" value="1"/>
</dbReference>
<dbReference type="STRING" id="44576.SAMN05421881_100762"/>
<dbReference type="CDD" id="cd07433">
    <property type="entry name" value="PHP_PolIIIA_DnaE1"/>
    <property type="match status" value="1"/>
</dbReference>
<dbReference type="InterPro" id="IPR049821">
    <property type="entry name" value="PolIIIA_DnaE1_PHP"/>
</dbReference>
<dbReference type="InterPro" id="IPR029460">
    <property type="entry name" value="DNAPol_HHH"/>
</dbReference>
<feature type="domain" description="Polymerase/histidinol phosphatase N-terminal" evidence="10">
    <location>
        <begin position="8"/>
        <end position="75"/>
    </location>
</feature>
<dbReference type="InterPro" id="IPR004013">
    <property type="entry name" value="PHP_dom"/>
</dbReference>
<dbReference type="PANTHER" id="PTHR32294">
    <property type="entry name" value="DNA POLYMERASE III SUBUNIT ALPHA"/>
    <property type="match status" value="1"/>
</dbReference>
<dbReference type="Pfam" id="PF14579">
    <property type="entry name" value="HHH_6"/>
    <property type="match status" value="1"/>
</dbReference>
<dbReference type="EC" id="2.7.7.7" evidence="2"/>
<dbReference type="SMART" id="SM00481">
    <property type="entry name" value="POLIIIAc"/>
    <property type="match status" value="1"/>
</dbReference>
<dbReference type="EMBL" id="FNOY01000007">
    <property type="protein sequence ID" value="SDX75517.1"/>
    <property type="molecule type" value="Genomic_DNA"/>
</dbReference>
<dbReference type="InterPro" id="IPR041931">
    <property type="entry name" value="DNA_pol3_alpha_thumb_dom"/>
</dbReference>
<dbReference type="Gene3D" id="1.10.10.1600">
    <property type="entry name" value="Bacterial DNA polymerase III alpha subunit, thumb domain"/>
    <property type="match status" value="1"/>
</dbReference>
<keyword evidence="4" id="KW-0963">Cytoplasm</keyword>
<keyword evidence="12" id="KW-1185">Reference proteome</keyword>
<dbReference type="GO" id="GO:0005737">
    <property type="term" value="C:cytoplasm"/>
    <property type="evidence" value="ECO:0007669"/>
    <property type="project" value="UniProtKB-SubCell"/>
</dbReference>
<dbReference type="InterPro" id="IPR004805">
    <property type="entry name" value="DnaE2/DnaE/PolC"/>
</dbReference>
<sequence length="1167" mass="130699">MPVDPAFVHLRLHSEYSVVDSIVRLEEALSKAQQDGMPALALTDLSNVFGLVRFYQQACKIGIKPIAGCDVWLSNENNPDKPFRLLLLCQSFTGYLRLCRLLSRAYRENMQRGRAELNRAWFQVEEIGTDGLIALSGAQQGEIGQLLSQFDVSAAEAVAMEWANLFPGRFYLEIQRCGRPGEDAWVGNAASLASRLQLPVVATHSIQFMQPDDYKAHEARVCIAQGYVLGDRRRPRDFTEQQYFKTQAEMCELFSDMPSALANSVEIAKRCSLMLELGVNRLPDFPTPAGVSIEQYLREQAHAGLATRLKQLFPEAQQLADKQAVYKSRLDFEVETIIQMGFAGYFLIVADFINWAKRHEVPVGPGRGSGAGSLVAYSLGITDLDPLRYDLLFERFLNPERVSMPDFDIDFCQDRRERVIEYVRDRYGAESVAQIATFGTMAAKAVVRDVGRVLDLPYNFVDQLAKLVPFELGMTLQKAREIEPLLNQRAREEEDVRNLLELAERLEGLTRNVGMHAGGVLIAPGKITDFCPIYCADSGESVVSQYDKDDVEKIGLVKFDFLGLRTLTILDRAVADVRQHLATRGEAGGQQTPSGQLFSLSGIPLEDAATFALMAKGNTVGIFQFESRGMKDLLQKAKPDRFEDLIALVALYRPGPMDLIPDFIDRKHGRQRVDYLDPRLEPILGPTYGIMIYQEQVMQIAQVIGGYSLGGADLLRRAMGKKKVEEMAQQRTIFVEGAVKNEMAEQDAITLFGLMEKFAGYGFNKSHAAAYALIAYQTAYLKAHFPSELMAACLSSDMDDTDKVNIFYEDCRANGMTMLPPDINRSAYRFIPVDARIIRYGLGAVKGTGEAAISVIVAARERGEDYTGLFDFCQRIDRRVVNRRVIEALIRAGAFDTIEMNRAALLASVGIALEYAEQRSLTAHQASLFDASTDAEQPPPLANVAGWTDKVRLQHEKTALGFYISGHPFESYARELSRFVSTRLDRLSPAREPQLIAGIIYAIRTQMSRRGKMAVVVLDDGWARHEVVIYNDLLAEHQSYLKADQLLIARVVVSHNGRDSAEQRIVAKEIYDYATARSMYAKKLKIKIGNSKFLSPEQLKELLLAYRPESELDSTVSVSYCPVSIGFRNQSAMCEIDLHPRWRVRLQEALIESLVEYLGSDNVEIVY</sequence>
<protein>
    <recommendedName>
        <fullName evidence="3">DNA polymerase III subunit alpha</fullName>
        <ecNumber evidence="2">2.7.7.7</ecNumber>
    </recommendedName>
</protein>
<keyword evidence="6" id="KW-0548">Nucleotidyltransferase</keyword>
<dbReference type="Pfam" id="PF02811">
    <property type="entry name" value="PHP"/>
    <property type="match status" value="1"/>
</dbReference>
<keyword evidence="5" id="KW-0808">Transferase</keyword>
<dbReference type="OrthoDB" id="9803237at2"/>
<evidence type="ECO:0000256" key="1">
    <source>
        <dbReference type="ARBA" id="ARBA00004496"/>
    </source>
</evidence>
<keyword evidence="7" id="KW-0235">DNA replication</keyword>
<evidence type="ECO:0000256" key="6">
    <source>
        <dbReference type="ARBA" id="ARBA00022695"/>
    </source>
</evidence>
<evidence type="ECO:0000256" key="8">
    <source>
        <dbReference type="ARBA" id="ARBA00022932"/>
    </source>
</evidence>
<dbReference type="CDD" id="cd04485">
    <property type="entry name" value="DnaE_OBF"/>
    <property type="match status" value="1"/>
</dbReference>
<evidence type="ECO:0000256" key="9">
    <source>
        <dbReference type="ARBA" id="ARBA00049244"/>
    </source>
</evidence>
<dbReference type="SUPFAM" id="SSF89550">
    <property type="entry name" value="PHP domain-like"/>
    <property type="match status" value="1"/>
</dbReference>
<dbReference type="RefSeq" id="WP_090412026.1">
    <property type="nucleotide sequence ID" value="NZ_FNOY01000007.1"/>
</dbReference>
<evidence type="ECO:0000256" key="3">
    <source>
        <dbReference type="ARBA" id="ARBA00019114"/>
    </source>
</evidence>
<dbReference type="PANTHER" id="PTHR32294:SF0">
    <property type="entry name" value="DNA POLYMERASE III SUBUNIT ALPHA"/>
    <property type="match status" value="1"/>
</dbReference>
<comment type="subcellular location">
    <subcellularLocation>
        <location evidence="1">Cytoplasm</location>
    </subcellularLocation>
</comment>
<evidence type="ECO:0000256" key="2">
    <source>
        <dbReference type="ARBA" id="ARBA00012417"/>
    </source>
</evidence>
<evidence type="ECO:0000256" key="5">
    <source>
        <dbReference type="ARBA" id="ARBA00022679"/>
    </source>
</evidence>
<evidence type="ECO:0000256" key="7">
    <source>
        <dbReference type="ARBA" id="ARBA00022705"/>
    </source>
</evidence>
<dbReference type="AlphaFoldDB" id="A0A1H3EA79"/>
<accession>A0A1H3EA79</accession>
<evidence type="ECO:0000256" key="4">
    <source>
        <dbReference type="ARBA" id="ARBA00022490"/>
    </source>
</evidence>
<dbReference type="Pfam" id="PF07733">
    <property type="entry name" value="DNA_pol3_alpha"/>
    <property type="match status" value="1"/>
</dbReference>
<dbReference type="GO" id="GO:0003887">
    <property type="term" value="F:DNA-directed DNA polymerase activity"/>
    <property type="evidence" value="ECO:0007669"/>
    <property type="project" value="UniProtKB-KW"/>
</dbReference>
<organism evidence="11 12">
    <name type="scientific">Nitrosomonas halophila</name>
    <dbReference type="NCBI Taxonomy" id="44576"/>
    <lineage>
        <taxon>Bacteria</taxon>
        <taxon>Pseudomonadati</taxon>
        <taxon>Pseudomonadota</taxon>
        <taxon>Betaproteobacteria</taxon>
        <taxon>Nitrosomonadales</taxon>
        <taxon>Nitrosomonadaceae</taxon>
        <taxon>Nitrosomonas</taxon>
    </lineage>
</organism>
<dbReference type="GO" id="GO:0006260">
    <property type="term" value="P:DNA replication"/>
    <property type="evidence" value="ECO:0007669"/>
    <property type="project" value="UniProtKB-KW"/>
</dbReference>
<dbReference type="Gene3D" id="1.10.150.870">
    <property type="match status" value="1"/>
</dbReference>